<dbReference type="SUPFAM" id="SSF46785">
    <property type="entry name" value="Winged helix' DNA-binding domain"/>
    <property type="match status" value="1"/>
</dbReference>
<dbReference type="EMBL" id="FNWL01000003">
    <property type="protein sequence ID" value="SEH17071.1"/>
    <property type="molecule type" value="Genomic_DNA"/>
</dbReference>
<dbReference type="InterPro" id="IPR036388">
    <property type="entry name" value="WH-like_DNA-bd_sf"/>
</dbReference>
<protein>
    <recommendedName>
        <fullName evidence="3">Sugar-specific transcriptional regulator TrmB</fullName>
    </recommendedName>
</protein>
<proteinExistence type="predicted"/>
<accession>A0A1H6G1W0</accession>
<dbReference type="AlphaFoldDB" id="A0A1H6G1W0"/>
<gene>
    <name evidence="1" type="ORF">SAMN04487967_2959</name>
</gene>
<evidence type="ECO:0008006" key="3">
    <source>
        <dbReference type="Google" id="ProtNLM"/>
    </source>
</evidence>
<dbReference type="Proteomes" id="UP000199112">
    <property type="component" value="Unassembled WGS sequence"/>
</dbReference>
<evidence type="ECO:0000313" key="2">
    <source>
        <dbReference type="Proteomes" id="UP000199112"/>
    </source>
</evidence>
<dbReference type="OrthoDB" id="240032at2157"/>
<dbReference type="Gene3D" id="1.10.10.10">
    <property type="entry name" value="Winged helix-like DNA-binding domain superfamily/Winged helix DNA-binding domain"/>
    <property type="match status" value="1"/>
</dbReference>
<organism evidence="1 2">
    <name type="scientific">Natronorubrum sediminis</name>
    <dbReference type="NCBI Taxonomy" id="640943"/>
    <lineage>
        <taxon>Archaea</taxon>
        <taxon>Methanobacteriati</taxon>
        <taxon>Methanobacteriota</taxon>
        <taxon>Stenosarchaea group</taxon>
        <taxon>Halobacteria</taxon>
        <taxon>Halobacteriales</taxon>
        <taxon>Natrialbaceae</taxon>
        <taxon>Natronorubrum</taxon>
    </lineage>
</organism>
<evidence type="ECO:0000313" key="1">
    <source>
        <dbReference type="EMBL" id="SEH17071.1"/>
    </source>
</evidence>
<dbReference type="InterPro" id="IPR036390">
    <property type="entry name" value="WH_DNA-bd_sf"/>
</dbReference>
<dbReference type="RefSeq" id="WP_090507743.1">
    <property type="nucleotide sequence ID" value="NZ_FNWL01000003.1"/>
</dbReference>
<reference evidence="2" key="1">
    <citation type="submission" date="2016-10" db="EMBL/GenBank/DDBJ databases">
        <authorList>
            <person name="Varghese N."/>
            <person name="Submissions S."/>
        </authorList>
    </citation>
    <scope>NUCLEOTIDE SEQUENCE [LARGE SCALE GENOMIC DNA]</scope>
    <source>
        <strain evidence="2">CGMCC 1.8981</strain>
    </source>
</reference>
<dbReference type="Pfam" id="PF24033">
    <property type="entry name" value="DUF7342"/>
    <property type="match status" value="1"/>
</dbReference>
<name>A0A1H6G1W0_9EURY</name>
<sequence length="178" mass="20670">MTDFDPVPDQDAVDEVRDRWRERTDTFDRVYDTVLGVTESTSYAEIASIAACSPNAAKKHLDRLAEMGIVRADHDVQPAQYQRNDSYLEWQEANRLAEDRPVDELIDRVGELEARREEFVDQFGTDDPSAVSVFDRADHERVHERMDRLSEWHALERDIRLYELARQISQNDGHLIPA</sequence>
<dbReference type="InterPro" id="IPR055766">
    <property type="entry name" value="DUF7342"/>
</dbReference>
<keyword evidence="2" id="KW-1185">Reference proteome</keyword>